<keyword evidence="3 9" id="KW-0479">Metal-binding</keyword>
<evidence type="ECO:0000256" key="3">
    <source>
        <dbReference type="ARBA" id="ARBA00022723"/>
    </source>
</evidence>
<evidence type="ECO:0000259" key="11">
    <source>
        <dbReference type="Pfam" id="PF08436"/>
    </source>
</evidence>
<name>A0AB94IX10_9BACT</name>
<evidence type="ECO:0000259" key="12">
    <source>
        <dbReference type="Pfam" id="PF13288"/>
    </source>
</evidence>
<comment type="cofactor">
    <cofactor evidence="9">
        <name>Mg(2+)</name>
        <dbReference type="ChEBI" id="CHEBI:18420"/>
    </cofactor>
    <cofactor evidence="9">
        <name>Mn(2+)</name>
        <dbReference type="ChEBI" id="CHEBI:29035"/>
    </cofactor>
</comment>
<dbReference type="InterPro" id="IPR013512">
    <property type="entry name" value="DXP_reductoisomerase_N"/>
</dbReference>
<dbReference type="KEGG" id="sbr:SY1_11250"/>
<dbReference type="InterPro" id="IPR026877">
    <property type="entry name" value="DXPR_C"/>
</dbReference>
<feature type="binding site" evidence="9">
    <location>
        <position position="216"/>
    </location>
    <ligand>
        <name>Mn(2+)</name>
        <dbReference type="ChEBI" id="CHEBI:29035"/>
    </ligand>
</feature>
<dbReference type="GO" id="GO:0030145">
    <property type="term" value="F:manganese ion binding"/>
    <property type="evidence" value="ECO:0007669"/>
    <property type="project" value="TreeGrafter"/>
</dbReference>
<evidence type="ECO:0000256" key="8">
    <source>
        <dbReference type="ARBA" id="ARBA00048543"/>
    </source>
</evidence>
<dbReference type="Pfam" id="PF08436">
    <property type="entry name" value="DXP_redisom_C"/>
    <property type="match status" value="1"/>
</dbReference>
<dbReference type="SUPFAM" id="SSF69055">
    <property type="entry name" value="1-deoxy-D-xylulose-5-phosphate reductoisomerase, C-terminal domain"/>
    <property type="match status" value="1"/>
</dbReference>
<feature type="binding site" evidence="9">
    <location>
        <position position="18"/>
    </location>
    <ligand>
        <name>NADPH</name>
        <dbReference type="ChEBI" id="CHEBI:57783"/>
    </ligand>
</feature>
<dbReference type="Pfam" id="PF02670">
    <property type="entry name" value="DXP_reductoisom"/>
    <property type="match status" value="1"/>
</dbReference>
<comment type="pathway">
    <text evidence="1 9">Isoprenoid biosynthesis; isopentenyl diphosphate biosynthesis via DXP pathway; isopentenyl diphosphate from 1-deoxy-D-xylulose 5-phosphate: step 1/6.</text>
</comment>
<keyword evidence="6 9" id="KW-0464">Manganese</keyword>
<keyword evidence="9" id="KW-0460">Magnesium</keyword>
<protein>
    <recommendedName>
        <fullName evidence="9">1-deoxy-D-xylulose 5-phosphate reductoisomerase</fullName>
        <shortName evidence="9">DXP reductoisomerase</shortName>
        <ecNumber evidence="9">1.1.1.267</ecNumber>
    </recommendedName>
    <alternativeName>
        <fullName evidence="9">1-deoxyxylulose-5-phosphate reductoisomerase</fullName>
    </alternativeName>
    <alternativeName>
        <fullName evidence="9">2-C-methyl-D-erythritol 4-phosphate synthase</fullName>
    </alternativeName>
</protein>
<evidence type="ECO:0000256" key="1">
    <source>
        <dbReference type="ARBA" id="ARBA00005094"/>
    </source>
</evidence>
<dbReference type="Proteomes" id="UP000008957">
    <property type="component" value="Chromosome"/>
</dbReference>
<dbReference type="HAMAP" id="MF_00183">
    <property type="entry name" value="DXP_reductoisom"/>
    <property type="match status" value="1"/>
</dbReference>
<keyword evidence="7 9" id="KW-0414">Isoprene biosynthesis</keyword>
<gene>
    <name evidence="9" type="primary">dxr</name>
    <name evidence="13" type="ORF">SY1_11250</name>
</gene>
<dbReference type="SUPFAM" id="SSF55347">
    <property type="entry name" value="Glyceraldehyde-3-phosphate dehydrogenase-like, C-terminal domain"/>
    <property type="match status" value="1"/>
</dbReference>
<dbReference type="EMBL" id="FP929056">
    <property type="protein sequence ID" value="CBL28306.1"/>
    <property type="molecule type" value="Genomic_DNA"/>
</dbReference>
<feature type="binding site" evidence="9">
    <location>
        <position position="119"/>
    </location>
    <ligand>
        <name>NADPH</name>
        <dbReference type="ChEBI" id="CHEBI:57783"/>
    </ligand>
</feature>
<dbReference type="Gene3D" id="1.10.1740.10">
    <property type="match status" value="1"/>
</dbReference>
<dbReference type="PIRSF" id="PIRSF006205">
    <property type="entry name" value="Dxp_reductismrs"/>
    <property type="match status" value="1"/>
</dbReference>
<feature type="binding site" evidence="9">
    <location>
        <position position="194"/>
    </location>
    <ligand>
        <name>1-deoxy-D-xylulose 5-phosphate</name>
        <dbReference type="ChEBI" id="CHEBI:57792"/>
    </ligand>
</feature>
<keyword evidence="5 9" id="KW-0560">Oxidoreductase</keyword>
<dbReference type="AlphaFoldDB" id="A0AB94IX10"/>
<feature type="binding site" evidence="9">
    <location>
        <position position="121"/>
    </location>
    <ligand>
        <name>NADPH</name>
        <dbReference type="ChEBI" id="CHEBI:57783"/>
    </ligand>
</feature>
<dbReference type="InterPro" id="IPR036291">
    <property type="entry name" value="NAD(P)-bd_dom_sf"/>
</dbReference>
<sequence length="387" mass="41334">MTTGGTGRKRVAVIGATGSVGSAILSVCRAHPDEVEVRALAARRPSEKLRMLSREFEATMLCAHDAPRGTEGFLTGPEGLVAIAESPEVDQVLFASSGTAAIPALQAALRAGKEVSLANKESIVVAGPWVIPLVSRPDQLRPLDSEHNAIWQCLHGEGEGRAVRSIRLTASGGPFRTWTAEELKTVTPDMALKHPVWAMGAKITIDSATLMNKGIELIEAMFLFGLEPAQVDALVSPGSFVHGLVEFTDGSVKLLAATPDMRLPAASCIFWPERRFPAPDFAPPLLVPRTISFEAPDPVRFPAMRIARTAMERRGAYPALLVGSDEVAVDRFLKGQIGFTDIAAVVEETLESCPLPAPGSLEEALFALEEGRRRAAAVCDGLSRCRA</sequence>
<feature type="binding site" evidence="9">
    <location>
        <position position="145"/>
    </location>
    <ligand>
        <name>1-deoxy-D-xylulose 5-phosphate</name>
        <dbReference type="ChEBI" id="CHEBI:57792"/>
    </ligand>
</feature>
<evidence type="ECO:0000256" key="5">
    <source>
        <dbReference type="ARBA" id="ARBA00023002"/>
    </source>
</evidence>
<keyword evidence="4 9" id="KW-0521">NADP</keyword>
<reference evidence="14" key="1">
    <citation type="submission" date="2010-03" db="EMBL/GenBank/DDBJ databases">
        <title>The genome sequence of Synergistetes sp. SGP1.</title>
        <authorList>
            <consortium name="metaHIT consortium -- http://www.metahit.eu/"/>
            <person name="Pajon A."/>
            <person name="Turner K."/>
            <person name="Parkhill J."/>
            <person name="Wade W."/>
            <person name="Vartoukian S."/>
        </authorList>
    </citation>
    <scope>NUCLEOTIDE SEQUENCE [LARGE SCALE GENOMIC DNA]</scope>
    <source>
        <strain evidence="14">SGP1</strain>
    </source>
</reference>
<dbReference type="SUPFAM" id="SSF51735">
    <property type="entry name" value="NAD(P)-binding Rossmann-fold domains"/>
    <property type="match status" value="1"/>
</dbReference>
<feature type="domain" description="1-deoxy-D-xylulose 5-phosphate reductoisomerase N-terminal" evidence="10">
    <location>
        <begin position="11"/>
        <end position="127"/>
    </location>
</feature>
<feature type="binding site" evidence="9">
    <location>
        <position position="20"/>
    </location>
    <ligand>
        <name>NADPH</name>
        <dbReference type="ChEBI" id="CHEBI:57783"/>
    </ligand>
</feature>
<accession>A0AB94IX10</accession>
<feature type="domain" description="1-deoxy-D-xylulose 5-phosphate reductoisomerase C-terminal" evidence="11">
    <location>
        <begin position="141"/>
        <end position="224"/>
    </location>
</feature>
<comment type="caution">
    <text evidence="9">Lacks conserved residue(s) required for the propagation of feature annotation.</text>
</comment>
<feature type="domain" description="DXP reductoisomerase C-terminal" evidence="12">
    <location>
        <begin position="257"/>
        <end position="373"/>
    </location>
</feature>
<feature type="binding site" evidence="9">
    <location>
        <position position="213"/>
    </location>
    <ligand>
        <name>1-deoxy-D-xylulose 5-phosphate</name>
        <dbReference type="ChEBI" id="CHEBI:57792"/>
    </ligand>
</feature>
<feature type="binding site" evidence="9">
    <location>
        <position position="171"/>
    </location>
    <ligand>
        <name>1-deoxy-D-xylulose 5-phosphate</name>
        <dbReference type="ChEBI" id="CHEBI:57792"/>
    </ligand>
</feature>
<dbReference type="InterPro" id="IPR036169">
    <property type="entry name" value="DXPR_C_sf"/>
</dbReference>
<feature type="binding site" evidence="9">
    <location>
        <position position="44"/>
    </location>
    <ligand>
        <name>NADPH</name>
        <dbReference type="ChEBI" id="CHEBI:57783"/>
    </ligand>
</feature>
<dbReference type="Pfam" id="PF13288">
    <property type="entry name" value="DXPR_C"/>
    <property type="match status" value="1"/>
</dbReference>
<comment type="catalytic activity">
    <reaction evidence="8">
        <text>2-C-methyl-D-erythritol 4-phosphate + NADP(+) = 1-deoxy-D-xylulose 5-phosphate + NADPH + H(+)</text>
        <dbReference type="Rhea" id="RHEA:13717"/>
        <dbReference type="ChEBI" id="CHEBI:15378"/>
        <dbReference type="ChEBI" id="CHEBI:57783"/>
        <dbReference type="ChEBI" id="CHEBI:57792"/>
        <dbReference type="ChEBI" id="CHEBI:58262"/>
        <dbReference type="ChEBI" id="CHEBI:58349"/>
        <dbReference type="EC" id="1.1.1.267"/>
    </reaction>
    <physiologicalReaction direction="right-to-left" evidence="8">
        <dbReference type="Rhea" id="RHEA:13719"/>
    </physiologicalReaction>
</comment>
<feature type="binding site" evidence="9">
    <location>
        <position position="207"/>
    </location>
    <ligand>
        <name>1-deoxy-D-xylulose 5-phosphate</name>
        <dbReference type="ChEBI" id="CHEBI:57792"/>
    </ligand>
</feature>
<dbReference type="GO" id="GO:0051484">
    <property type="term" value="P:isopentenyl diphosphate biosynthetic process, methylerythritol 4-phosphate pathway involved in terpenoid biosynthetic process"/>
    <property type="evidence" value="ECO:0007669"/>
    <property type="project" value="TreeGrafter"/>
</dbReference>
<dbReference type="InterPro" id="IPR013644">
    <property type="entry name" value="DXP_reductoisomerase_C"/>
</dbReference>
<feature type="binding site" evidence="9">
    <location>
        <position position="212"/>
    </location>
    <ligand>
        <name>1-deoxy-D-xylulose 5-phosphate</name>
        <dbReference type="ChEBI" id="CHEBI:57792"/>
    </ligand>
</feature>
<dbReference type="GO" id="GO:0030604">
    <property type="term" value="F:1-deoxy-D-xylulose-5-phosphate reductoisomerase activity"/>
    <property type="evidence" value="ECO:0007669"/>
    <property type="project" value="UniProtKB-UniRule"/>
</dbReference>
<proteinExistence type="inferred from homology"/>
<evidence type="ECO:0000256" key="6">
    <source>
        <dbReference type="ARBA" id="ARBA00023211"/>
    </source>
</evidence>
<feature type="binding site" evidence="9">
    <location>
        <position position="146"/>
    </location>
    <ligand>
        <name>Mn(2+)</name>
        <dbReference type="ChEBI" id="CHEBI:29035"/>
    </ligand>
</feature>
<dbReference type="EC" id="1.1.1.267" evidence="9"/>
<evidence type="ECO:0000313" key="13">
    <source>
        <dbReference type="EMBL" id="CBL28306.1"/>
    </source>
</evidence>
<evidence type="ECO:0000256" key="4">
    <source>
        <dbReference type="ARBA" id="ARBA00022857"/>
    </source>
</evidence>
<dbReference type="PANTHER" id="PTHR30525:SF0">
    <property type="entry name" value="1-DEOXY-D-XYLULOSE 5-PHOSPHATE REDUCTOISOMERASE, CHLOROPLASTIC"/>
    <property type="match status" value="1"/>
</dbReference>
<feature type="binding site" evidence="9">
    <location>
        <position position="19"/>
    </location>
    <ligand>
        <name>NADPH</name>
        <dbReference type="ChEBI" id="CHEBI:57783"/>
    </ligand>
</feature>
<dbReference type="Gene3D" id="3.40.50.720">
    <property type="entry name" value="NAD(P)-binding Rossmann-like Domain"/>
    <property type="match status" value="1"/>
</dbReference>
<evidence type="ECO:0000256" key="7">
    <source>
        <dbReference type="ARBA" id="ARBA00023229"/>
    </source>
</evidence>
<keyword evidence="14" id="KW-1185">Reference proteome</keyword>
<feature type="binding site" evidence="9">
    <location>
        <position position="144"/>
    </location>
    <ligand>
        <name>Mn(2+)</name>
        <dbReference type="ChEBI" id="CHEBI:29035"/>
    </ligand>
</feature>
<organism evidence="13 14">
    <name type="scientific">Fretibacterium fastidiosum</name>
    <dbReference type="NCBI Taxonomy" id="651822"/>
    <lineage>
        <taxon>Bacteria</taxon>
        <taxon>Thermotogati</taxon>
        <taxon>Synergistota</taxon>
        <taxon>Synergistia</taxon>
        <taxon>Synergistales</taxon>
        <taxon>Aminobacteriaceae</taxon>
        <taxon>Fretibacterium</taxon>
    </lineage>
</organism>
<evidence type="ECO:0000313" key="14">
    <source>
        <dbReference type="Proteomes" id="UP000008957"/>
    </source>
</evidence>
<dbReference type="PANTHER" id="PTHR30525">
    <property type="entry name" value="1-DEOXY-D-XYLULOSE 5-PHOSPHATE REDUCTOISOMERASE"/>
    <property type="match status" value="1"/>
</dbReference>
<comment type="similarity">
    <text evidence="2 9">Belongs to the DXR family.</text>
</comment>
<evidence type="ECO:0000256" key="2">
    <source>
        <dbReference type="ARBA" id="ARBA00006825"/>
    </source>
</evidence>
<feature type="binding site" evidence="9">
    <location>
        <position position="216"/>
    </location>
    <ligand>
        <name>1-deoxy-D-xylulose 5-phosphate</name>
        <dbReference type="ChEBI" id="CHEBI:57792"/>
    </ligand>
</feature>
<evidence type="ECO:0000259" key="10">
    <source>
        <dbReference type="Pfam" id="PF02670"/>
    </source>
</evidence>
<feature type="binding site" evidence="9">
    <location>
        <position position="146"/>
    </location>
    <ligand>
        <name>1-deoxy-D-xylulose 5-phosphate</name>
        <dbReference type="ChEBI" id="CHEBI:57792"/>
    </ligand>
</feature>
<dbReference type="InterPro" id="IPR003821">
    <property type="entry name" value="DXP_reductoisomerase"/>
</dbReference>
<dbReference type="GO" id="GO:0070402">
    <property type="term" value="F:NADPH binding"/>
    <property type="evidence" value="ECO:0007669"/>
    <property type="project" value="InterPro"/>
</dbReference>
<feature type="binding site" evidence="9">
    <location>
        <position position="120"/>
    </location>
    <ligand>
        <name>1-deoxy-D-xylulose 5-phosphate</name>
        <dbReference type="ChEBI" id="CHEBI:57792"/>
    </ligand>
</feature>
<evidence type="ECO:0000256" key="9">
    <source>
        <dbReference type="HAMAP-Rule" id="MF_00183"/>
    </source>
</evidence>
<reference evidence="13 14" key="2">
    <citation type="submission" date="2010-03" db="EMBL/GenBank/DDBJ databases">
        <authorList>
            <person name="Pajon A."/>
        </authorList>
    </citation>
    <scope>NUCLEOTIDE SEQUENCE [LARGE SCALE GENOMIC DNA]</scope>
    <source>
        <strain evidence="13 14">SGP1</strain>
    </source>
</reference>
<comment type="function">
    <text evidence="9">Catalyzes the NADPH-dependent rearrangement and reduction of 1-deoxy-D-xylulose-5-phosphate (DXP) to 2-C-methyl-D-erythritol 4-phosphate (MEP).</text>
</comment>
<feature type="binding site" evidence="9">
    <location>
        <position position="200"/>
    </location>
    <ligand>
        <name>NADPH</name>
        <dbReference type="ChEBI" id="CHEBI:57783"/>
    </ligand>
</feature>
<feature type="binding site" evidence="9">
    <location>
        <position position="17"/>
    </location>
    <ligand>
        <name>NADPH</name>
        <dbReference type="ChEBI" id="CHEBI:57783"/>
    </ligand>
</feature>